<reference evidence="2 3" key="1">
    <citation type="submission" date="2023-05" db="EMBL/GenBank/DDBJ databases">
        <title>B98-5 Cell Line De Novo Hybrid Assembly: An Optical Mapping Approach.</title>
        <authorList>
            <person name="Kananen K."/>
            <person name="Auerbach J.A."/>
            <person name="Kautto E."/>
            <person name="Blachly J.S."/>
        </authorList>
    </citation>
    <scope>NUCLEOTIDE SEQUENCE [LARGE SCALE GENOMIC DNA]</scope>
    <source>
        <strain evidence="2">B95-8</strain>
        <tissue evidence="2">Cell line</tissue>
    </source>
</reference>
<organism evidence="2 3">
    <name type="scientific">Saguinus oedipus</name>
    <name type="common">Cotton-top tamarin</name>
    <name type="synonym">Oedipomidas oedipus</name>
    <dbReference type="NCBI Taxonomy" id="9490"/>
    <lineage>
        <taxon>Eukaryota</taxon>
        <taxon>Metazoa</taxon>
        <taxon>Chordata</taxon>
        <taxon>Craniata</taxon>
        <taxon>Vertebrata</taxon>
        <taxon>Euteleostomi</taxon>
        <taxon>Mammalia</taxon>
        <taxon>Eutheria</taxon>
        <taxon>Euarchontoglires</taxon>
        <taxon>Primates</taxon>
        <taxon>Haplorrhini</taxon>
        <taxon>Platyrrhini</taxon>
        <taxon>Cebidae</taxon>
        <taxon>Callitrichinae</taxon>
        <taxon>Saguinus</taxon>
    </lineage>
</organism>
<name>A0ABQ9TPA2_SAGOE</name>
<evidence type="ECO:0000313" key="2">
    <source>
        <dbReference type="EMBL" id="KAK2086047.1"/>
    </source>
</evidence>
<dbReference type="Proteomes" id="UP001266305">
    <property type="component" value="Unassembled WGS sequence"/>
</dbReference>
<feature type="non-terminal residue" evidence="2">
    <location>
        <position position="83"/>
    </location>
</feature>
<keyword evidence="1" id="KW-0175">Coiled coil</keyword>
<gene>
    <name evidence="2" type="primary">DISC1_1</name>
    <name evidence="2" type="ORF">P7K49_035472</name>
</gene>
<feature type="coiled-coil region" evidence="1">
    <location>
        <begin position="8"/>
        <end position="35"/>
    </location>
</feature>
<dbReference type="EMBL" id="JASSZA010000020">
    <property type="protein sequence ID" value="KAK2086047.1"/>
    <property type="molecule type" value="Genomic_DNA"/>
</dbReference>
<dbReference type="PANTHER" id="PTHR14332:SF3">
    <property type="entry name" value="DISRUPTED IN SCHIZOPHRENIA 1 PROTEIN"/>
    <property type="match status" value="1"/>
</dbReference>
<dbReference type="InterPro" id="IPR026081">
    <property type="entry name" value="DISC1"/>
</dbReference>
<keyword evidence="3" id="KW-1185">Reference proteome</keyword>
<proteinExistence type="predicted"/>
<evidence type="ECO:0000256" key="1">
    <source>
        <dbReference type="SAM" id="Coils"/>
    </source>
</evidence>
<evidence type="ECO:0000313" key="3">
    <source>
        <dbReference type="Proteomes" id="UP001266305"/>
    </source>
</evidence>
<protein>
    <submittedName>
        <fullName evidence="2">Disrupted in schizophrenia 1 protein</fullName>
    </submittedName>
</protein>
<comment type="caution">
    <text evidence="2">The sequence shown here is derived from an EMBL/GenBank/DDBJ whole genome shotgun (WGS) entry which is preliminary data.</text>
</comment>
<dbReference type="PANTHER" id="PTHR14332">
    <property type="entry name" value="DISRUPTED IN SCHIZOPHRENIA 1 PROTEIN"/>
    <property type="match status" value="1"/>
</dbReference>
<accession>A0ABQ9TPA2</accession>
<sequence>MFSPNKEIEALQARMSVLEAKDQQLRREIVEQEQQLRWQGCDLTPLVGRLSLGQLQEVSKALRDTMASAGQIPFHAEPPETIR</sequence>